<dbReference type="Pfam" id="PF16044">
    <property type="entry name" value="DUF4796_C"/>
    <property type="match status" value="1"/>
</dbReference>
<keyword evidence="5" id="KW-1185">Reference proteome</keyword>
<name>A0AAD8EDH2_DIPPU</name>
<dbReference type="InterPro" id="IPR053921">
    <property type="entry name" value="MKRN2OS-like_C"/>
</dbReference>
<evidence type="ECO:0000313" key="4">
    <source>
        <dbReference type="EMBL" id="KAJ9586495.1"/>
    </source>
</evidence>
<dbReference type="GO" id="GO:0006393">
    <property type="term" value="P:termination of mitochondrial transcription"/>
    <property type="evidence" value="ECO:0007669"/>
    <property type="project" value="TreeGrafter"/>
</dbReference>
<dbReference type="SMART" id="SM00733">
    <property type="entry name" value="Mterf"/>
    <property type="match status" value="5"/>
</dbReference>
<dbReference type="PANTHER" id="PTHR15437">
    <property type="entry name" value="TRANSCRIPTION TERMINATION FACTOR, MITOCHONDRIAL"/>
    <property type="match status" value="1"/>
</dbReference>
<feature type="domain" description="MKRN2 opposite strand protein-like C-terminal" evidence="3">
    <location>
        <begin position="2"/>
        <end position="92"/>
    </location>
</feature>
<dbReference type="InterPro" id="IPR003690">
    <property type="entry name" value="MTERF"/>
</dbReference>
<dbReference type="EMBL" id="JASPKZ010007151">
    <property type="protein sequence ID" value="KAJ9586495.1"/>
    <property type="molecule type" value="Genomic_DNA"/>
</dbReference>
<dbReference type="Proteomes" id="UP001233999">
    <property type="component" value="Unassembled WGS sequence"/>
</dbReference>
<evidence type="ECO:0000256" key="1">
    <source>
        <dbReference type="ARBA" id="ARBA00007692"/>
    </source>
</evidence>
<dbReference type="Pfam" id="PF02536">
    <property type="entry name" value="mTERF"/>
    <property type="match status" value="1"/>
</dbReference>
<reference evidence="4" key="2">
    <citation type="submission" date="2023-05" db="EMBL/GenBank/DDBJ databases">
        <authorList>
            <person name="Fouks B."/>
        </authorList>
    </citation>
    <scope>NUCLEOTIDE SEQUENCE</scope>
    <source>
        <strain evidence="4">Stay&amp;Tobe</strain>
        <tissue evidence="4">Testes</tissue>
    </source>
</reference>
<dbReference type="PANTHER" id="PTHR15437:SF6">
    <property type="entry name" value="TRANSCRIPTION TERMINATION FACTOR, MITOCHONDRIAL"/>
    <property type="match status" value="1"/>
</dbReference>
<dbReference type="GO" id="GO:0005759">
    <property type="term" value="C:mitochondrial matrix"/>
    <property type="evidence" value="ECO:0007669"/>
    <property type="project" value="TreeGrafter"/>
</dbReference>
<dbReference type="InterPro" id="IPR038538">
    <property type="entry name" value="MTERF_sf"/>
</dbReference>
<gene>
    <name evidence="4" type="ORF">L9F63_019853</name>
</gene>
<reference evidence="4" key="1">
    <citation type="journal article" date="2023" name="IScience">
        <title>Live-bearing cockroach genome reveals convergent evolutionary mechanisms linked to viviparity in insects and beyond.</title>
        <authorList>
            <person name="Fouks B."/>
            <person name="Harrison M.C."/>
            <person name="Mikhailova A.A."/>
            <person name="Marchal E."/>
            <person name="English S."/>
            <person name="Carruthers M."/>
            <person name="Jennings E.C."/>
            <person name="Chiamaka E.L."/>
            <person name="Frigard R.A."/>
            <person name="Pippel M."/>
            <person name="Attardo G.M."/>
            <person name="Benoit J.B."/>
            <person name="Bornberg-Bauer E."/>
            <person name="Tobe S.S."/>
        </authorList>
    </citation>
    <scope>NUCLEOTIDE SEQUENCE</scope>
    <source>
        <strain evidence="4">Stay&amp;Tobe</strain>
    </source>
</reference>
<evidence type="ECO:0000259" key="3">
    <source>
        <dbReference type="Pfam" id="PF16044"/>
    </source>
</evidence>
<dbReference type="AlphaFoldDB" id="A0AAD8EDH2"/>
<evidence type="ECO:0000256" key="2">
    <source>
        <dbReference type="ARBA" id="ARBA00022946"/>
    </source>
</evidence>
<dbReference type="GO" id="GO:0003676">
    <property type="term" value="F:nucleic acid binding"/>
    <property type="evidence" value="ECO:0007669"/>
    <property type="project" value="InterPro"/>
</dbReference>
<comment type="similarity">
    <text evidence="1">Belongs to the mTERF family.</text>
</comment>
<proteinExistence type="inferred from homology"/>
<dbReference type="Gene3D" id="1.25.70.10">
    <property type="entry name" value="Transcription termination factor 3, mitochondrial"/>
    <property type="match status" value="1"/>
</dbReference>
<evidence type="ECO:0000313" key="5">
    <source>
        <dbReference type="Proteomes" id="UP001233999"/>
    </source>
</evidence>
<sequence length="484" mass="55850">MWGQCLVVEGAAGPWREHWDSVLKSVADQECWSSHRYNEGNFNCYTFVLNFLQNLRYGNLSKAAVSRTNFCENFIVPRTTAAGKYISLYRKLNDLGCYIQRQNFHTIVPANVEMELTILACEPTVKFNSDEATDEFCFDHDSDVDKGHLKKRAVSNMQIAFGLTPLSAQALINNYPALKSVSLESIQCNINYFRDKGLSLDTLKKNPWLLTYKIGTIRSKLEILSTWNLGDVNVIYPLLRMKLNELKENSKIEETDNDNISTGKRIKYTSDKLKCDLTEACKVFGEHEFLYSMPFKKYSCIMEKLLEAKISPHHILKDVWVFQYGIKKIEVRLQVLKEVGVNPIKPWMLRSSPKIFETTLQRVLSRKEVLGESSVVEYLTQQLECDVETVEFLASKHPILLKKHVTKLNEVFDFLYAEGFTPQQVIQVPRIMFHSVETIKSRLTELREAGYNPSSLMTLCKSKREFAKIVEIAMKRKLRNIPYT</sequence>
<organism evidence="4 5">
    <name type="scientific">Diploptera punctata</name>
    <name type="common">Pacific beetle cockroach</name>
    <dbReference type="NCBI Taxonomy" id="6984"/>
    <lineage>
        <taxon>Eukaryota</taxon>
        <taxon>Metazoa</taxon>
        <taxon>Ecdysozoa</taxon>
        <taxon>Arthropoda</taxon>
        <taxon>Hexapoda</taxon>
        <taxon>Insecta</taxon>
        <taxon>Pterygota</taxon>
        <taxon>Neoptera</taxon>
        <taxon>Polyneoptera</taxon>
        <taxon>Dictyoptera</taxon>
        <taxon>Blattodea</taxon>
        <taxon>Blaberoidea</taxon>
        <taxon>Blaberidae</taxon>
        <taxon>Diplopterinae</taxon>
        <taxon>Diploptera</taxon>
    </lineage>
</organism>
<keyword evidence="2" id="KW-0809">Transit peptide</keyword>
<protein>
    <recommendedName>
        <fullName evidence="3">MKRN2 opposite strand protein-like C-terminal domain-containing protein</fullName>
    </recommendedName>
</protein>
<comment type="caution">
    <text evidence="4">The sequence shown here is derived from an EMBL/GenBank/DDBJ whole genome shotgun (WGS) entry which is preliminary data.</text>
</comment>
<accession>A0AAD8EDH2</accession>